<feature type="domain" description="PepSY" evidence="1">
    <location>
        <begin position="96"/>
        <end position="165"/>
    </location>
</feature>
<dbReference type="Proteomes" id="UP000298681">
    <property type="component" value="Unassembled WGS sequence"/>
</dbReference>
<accession>A0A4Z1R8M1</accession>
<comment type="caution">
    <text evidence="2">The sequence shown here is derived from an EMBL/GenBank/DDBJ whole genome shotgun (WGS) entry which is preliminary data.</text>
</comment>
<dbReference type="EMBL" id="SPUH01000001">
    <property type="protein sequence ID" value="TKS54945.1"/>
    <property type="molecule type" value="Genomic_DNA"/>
</dbReference>
<feature type="domain" description="PepSY" evidence="1">
    <location>
        <begin position="173"/>
        <end position="226"/>
    </location>
</feature>
<evidence type="ECO:0000259" key="1">
    <source>
        <dbReference type="Pfam" id="PF13670"/>
    </source>
</evidence>
<dbReference type="AlphaFoldDB" id="A0A4Z1R8M1"/>
<evidence type="ECO:0000313" key="3">
    <source>
        <dbReference type="Proteomes" id="UP000298681"/>
    </source>
</evidence>
<evidence type="ECO:0000313" key="2">
    <source>
        <dbReference type="EMBL" id="TKS54945.1"/>
    </source>
</evidence>
<gene>
    <name evidence="2" type="ORF">E4582_09350</name>
</gene>
<keyword evidence="3" id="KW-1185">Reference proteome</keyword>
<protein>
    <submittedName>
        <fullName evidence="2">PepSY domain-containing protein</fullName>
    </submittedName>
</protein>
<reference evidence="2 3" key="1">
    <citation type="submission" date="2019-01" db="EMBL/GenBank/DDBJ databases">
        <authorList>
            <person name="Zhang S."/>
        </authorList>
    </citation>
    <scope>NUCLEOTIDE SEQUENCE [LARGE SCALE GENOMIC DNA]</scope>
    <source>
        <strain evidence="2 3">1626</strain>
    </source>
</reference>
<organism evidence="2 3">
    <name type="scientific">Luteimonas yindakuii</name>
    <dbReference type="NCBI Taxonomy" id="2565782"/>
    <lineage>
        <taxon>Bacteria</taxon>
        <taxon>Pseudomonadati</taxon>
        <taxon>Pseudomonadota</taxon>
        <taxon>Gammaproteobacteria</taxon>
        <taxon>Lysobacterales</taxon>
        <taxon>Lysobacteraceae</taxon>
        <taxon>Luteimonas</taxon>
    </lineage>
</organism>
<dbReference type="Pfam" id="PF13670">
    <property type="entry name" value="PepSY_2"/>
    <property type="match status" value="2"/>
</dbReference>
<proteinExistence type="predicted"/>
<sequence>MRRRATWPMRDSSTTCGCWSTTSADRHLPWTAVNAGRGRRSDIGGFHRGLRRSRGHSGHTRYGAEAMKHRHSHVRVALLALALSAAGTASAQRADTAGAMQADTSHHGAHQATMTEAQVRAALEGEGFRNVRDLEFEHGLWSADVDSADGNKIDVYLDPATGDVFPDNAPARISENEVRASLTAGGYQHIGDVEFDDGIWKAEARNAEGQKLNLRIAPTDGRVLHERID</sequence>
<name>A0A4Z1R8M1_9GAMM</name>
<dbReference type="InterPro" id="IPR025711">
    <property type="entry name" value="PepSY"/>
</dbReference>